<keyword evidence="1" id="KW-0472">Membrane</keyword>
<dbReference type="InterPro" id="IPR012373">
    <property type="entry name" value="Ferrdict_sens_TM"/>
</dbReference>
<feature type="domain" description="FecR protein" evidence="2">
    <location>
        <begin position="126"/>
        <end position="217"/>
    </location>
</feature>
<dbReference type="EMBL" id="JBHSDU010000001">
    <property type="protein sequence ID" value="MFC4307928.1"/>
    <property type="molecule type" value="Genomic_DNA"/>
</dbReference>
<dbReference type="RefSeq" id="WP_380594614.1">
    <property type="nucleotide sequence ID" value="NZ_JBHSDU010000001.1"/>
</dbReference>
<feature type="domain" description="FecR N-terminal" evidence="3">
    <location>
        <begin position="9"/>
        <end position="47"/>
    </location>
</feature>
<keyword evidence="1" id="KW-1133">Transmembrane helix</keyword>
<evidence type="ECO:0000313" key="4">
    <source>
        <dbReference type="EMBL" id="MFC4307928.1"/>
    </source>
</evidence>
<dbReference type="PIRSF" id="PIRSF018266">
    <property type="entry name" value="FecR"/>
    <property type="match status" value="1"/>
</dbReference>
<dbReference type="Proteomes" id="UP001595904">
    <property type="component" value="Unassembled WGS sequence"/>
</dbReference>
<dbReference type="PANTHER" id="PTHR30273">
    <property type="entry name" value="PERIPLASMIC SIGNAL SENSOR AND SIGMA FACTOR ACTIVATOR FECR-RELATED"/>
    <property type="match status" value="1"/>
</dbReference>
<evidence type="ECO:0000256" key="1">
    <source>
        <dbReference type="SAM" id="Phobius"/>
    </source>
</evidence>
<protein>
    <submittedName>
        <fullName evidence="4">FecR family protein</fullName>
    </submittedName>
</protein>
<feature type="transmembrane region" description="Helical" evidence="1">
    <location>
        <begin position="85"/>
        <end position="104"/>
    </location>
</feature>
<evidence type="ECO:0000259" key="3">
    <source>
        <dbReference type="Pfam" id="PF16220"/>
    </source>
</evidence>
<dbReference type="Gene3D" id="3.55.50.30">
    <property type="match status" value="1"/>
</dbReference>
<organism evidence="4 5">
    <name type="scientific">Steroidobacter flavus</name>
    <dbReference type="NCBI Taxonomy" id="1842136"/>
    <lineage>
        <taxon>Bacteria</taxon>
        <taxon>Pseudomonadati</taxon>
        <taxon>Pseudomonadota</taxon>
        <taxon>Gammaproteobacteria</taxon>
        <taxon>Steroidobacterales</taxon>
        <taxon>Steroidobacteraceae</taxon>
        <taxon>Steroidobacter</taxon>
    </lineage>
</organism>
<gene>
    <name evidence="4" type="ORF">ACFPN2_02435</name>
</gene>
<name>A0ABV8SMV9_9GAMM</name>
<reference evidence="5" key="1">
    <citation type="journal article" date="2019" name="Int. J. Syst. Evol. Microbiol.">
        <title>The Global Catalogue of Microorganisms (GCM) 10K type strain sequencing project: providing services to taxonomists for standard genome sequencing and annotation.</title>
        <authorList>
            <consortium name="The Broad Institute Genomics Platform"/>
            <consortium name="The Broad Institute Genome Sequencing Center for Infectious Disease"/>
            <person name="Wu L."/>
            <person name="Ma J."/>
        </authorList>
    </citation>
    <scope>NUCLEOTIDE SEQUENCE [LARGE SCALE GENOMIC DNA]</scope>
    <source>
        <strain evidence="5">CGMCC 1.10759</strain>
    </source>
</reference>
<dbReference type="InterPro" id="IPR032623">
    <property type="entry name" value="FecR_N"/>
</dbReference>
<proteinExistence type="predicted"/>
<keyword evidence="5" id="KW-1185">Reference proteome</keyword>
<dbReference type="Gene3D" id="2.60.120.1440">
    <property type="match status" value="1"/>
</dbReference>
<dbReference type="Pfam" id="PF04773">
    <property type="entry name" value="FecR"/>
    <property type="match status" value="1"/>
</dbReference>
<evidence type="ECO:0000259" key="2">
    <source>
        <dbReference type="Pfam" id="PF04773"/>
    </source>
</evidence>
<dbReference type="InterPro" id="IPR006860">
    <property type="entry name" value="FecR"/>
</dbReference>
<evidence type="ECO:0000313" key="5">
    <source>
        <dbReference type="Proteomes" id="UP001595904"/>
    </source>
</evidence>
<sequence>MSDHDLIERAARWLDETSQSGSADKQAALARWLEESEAHRQAYEQVKKTWALARQSAHDSQMLALRHETALRITRRSARTTARQGWLAAGVACLVIGAAVLLGMSPQLTSQTNALLASFGIARDGTYVTGVGERLVINLKDGSQVTLNTGSSVEVAFSATERGLRLLRGQALFEVAKDPARPFVVTANDRRLVAVGTAFDVRLDGARMQVTMVEGTIRVERVARVSSAPATITAGEQLTVDAAQLDRIRTADPERTTSWQHGQLLFDNTRLADAIAEMNRYSDRQLELGDASLADLRISGAFSTSRPAVFVEALTMYFPISVDHADEQKLTLIGRSSSATP</sequence>
<keyword evidence="1" id="KW-0812">Transmembrane</keyword>
<dbReference type="Pfam" id="PF16220">
    <property type="entry name" value="DUF4880"/>
    <property type="match status" value="1"/>
</dbReference>
<dbReference type="PANTHER" id="PTHR30273:SF2">
    <property type="entry name" value="PROTEIN FECR"/>
    <property type="match status" value="1"/>
</dbReference>
<comment type="caution">
    <text evidence="4">The sequence shown here is derived from an EMBL/GenBank/DDBJ whole genome shotgun (WGS) entry which is preliminary data.</text>
</comment>
<accession>A0ABV8SMV9</accession>